<dbReference type="PANTHER" id="PTHR33361:SF16">
    <property type="entry name" value="DUF885 DOMAIN-CONTAINING PROTEIN"/>
    <property type="match status" value="1"/>
</dbReference>
<reference evidence="1 2" key="1">
    <citation type="submission" date="2018-01" db="EMBL/GenBank/DDBJ databases">
        <title>The draft genome of Hanstruepera neustonica JCM19743.</title>
        <authorList>
            <person name="He R.-H."/>
            <person name="Du Z.-J."/>
        </authorList>
    </citation>
    <scope>NUCLEOTIDE SEQUENCE [LARGE SCALE GENOMIC DNA]</scope>
    <source>
        <strain evidence="1 2">JCM19743</strain>
    </source>
</reference>
<dbReference type="OrthoDB" id="9760040at2"/>
<protein>
    <submittedName>
        <fullName evidence="1">DUF885 domain-containing protein</fullName>
    </submittedName>
</protein>
<sequence length="597" mass="68383">MRTLLTFCCLLFVLTSCKEEKTTENTETTMTMPNEAFDTLLDNYYEDGLKLNPVSATYAGDNRYNDQYPNTLSDEHILKRKNYYSQYLNDLMAFPDSTLTDSQKMSKAILKWEVEIALEDFKFKQRELVPIDQMWSPHLSVGQLASGAGAQPFETVEDYYNWLKRLDGYTEWLQSVKSNMEKGIAEGYVLPKSLIVKVLPQIESGASEDIENHLFYSPIKNMPDSFSDEDKTTLKEAYTAKLNDKIIPAYKSLYDFLKTDYLPAGRESSGIDDTPYGTAYYNHMIKLFTTTNMTADEIHKLGLSEVARISAEMEKVKEQVGFEGDLKAFFDFVRNNKELMPFTEPQQVIDNFNAIHETMKPQIEKLFDVKPKTPFEVRRTEAFREASASAEYNQGSLDGTRPGIFYVPIPDVTAYNTFSDEALFLHEAIPGHHYQISLQQEDTDLPEFRKTLWYSAYGEGWALYSESLGKELGLYTDPYQYFGMLGMEMHRAIRLVVDTGMHTKGWTREQAIQYSLDHEAEGEASIISEIERYMAMPGQALSYKIGQLKIRELRAKAEKELGTKFDISQFHNEVLEPGCVPLALLEDKINAWISANK</sequence>
<keyword evidence="2" id="KW-1185">Reference proteome</keyword>
<dbReference type="PROSITE" id="PS51257">
    <property type="entry name" value="PROKAR_LIPOPROTEIN"/>
    <property type="match status" value="1"/>
</dbReference>
<evidence type="ECO:0000313" key="2">
    <source>
        <dbReference type="Proteomes" id="UP000236641"/>
    </source>
</evidence>
<comment type="caution">
    <text evidence="1">The sequence shown here is derived from an EMBL/GenBank/DDBJ whole genome shotgun (WGS) entry which is preliminary data.</text>
</comment>
<gene>
    <name evidence="1" type="ORF">C1T31_07525</name>
</gene>
<dbReference type="InterPro" id="IPR010281">
    <property type="entry name" value="DUF885"/>
</dbReference>
<dbReference type="RefSeq" id="WP_103051883.1">
    <property type="nucleotide sequence ID" value="NZ_POWF01000003.1"/>
</dbReference>
<dbReference type="PANTHER" id="PTHR33361">
    <property type="entry name" value="GLR0591 PROTEIN"/>
    <property type="match status" value="1"/>
</dbReference>
<organism evidence="1 2">
    <name type="scientific">Hanstruepera neustonica</name>
    <dbReference type="NCBI Taxonomy" id="1445657"/>
    <lineage>
        <taxon>Bacteria</taxon>
        <taxon>Pseudomonadati</taxon>
        <taxon>Bacteroidota</taxon>
        <taxon>Flavobacteriia</taxon>
        <taxon>Flavobacteriales</taxon>
        <taxon>Flavobacteriaceae</taxon>
        <taxon>Hanstruepera</taxon>
    </lineage>
</organism>
<evidence type="ECO:0000313" key="1">
    <source>
        <dbReference type="EMBL" id="PNQ73359.1"/>
    </source>
</evidence>
<accession>A0A2K1DZA4</accession>
<dbReference type="EMBL" id="POWF01000003">
    <property type="protein sequence ID" value="PNQ73359.1"/>
    <property type="molecule type" value="Genomic_DNA"/>
</dbReference>
<dbReference type="AlphaFoldDB" id="A0A2K1DZA4"/>
<proteinExistence type="predicted"/>
<dbReference type="Proteomes" id="UP000236641">
    <property type="component" value="Unassembled WGS sequence"/>
</dbReference>
<name>A0A2K1DZA4_9FLAO</name>
<dbReference type="Pfam" id="PF05960">
    <property type="entry name" value="DUF885"/>
    <property type="match status" value="1"/>
</dbReference>